<protein>
    <recommendedName>
        <fullName evidence="1">D-inositol 3-phosphate glycosyltransferase</fullName>
    </recommendedName>
</protein>
<accession>A0ABS2L0D0</accession>
<dbReference type="SUPFAM" id="SSF53756">
    <property type="entry name" value="UDP-Glycosyltransferase/glycogen phosphorylase"/>
    <property type="match status" value="1"/>
</dbReference>
<evidence type="ECO:0000259" key="5">
    <source>
        <dbReference type="Pfam" id="PF13579"/>
    </source>
</evidence>
<keyword evidence="7" id="KW-1185">Reference proteome</keyword>
<dbReference type="Proteomes" id="UP000776164">
    <property type="component" value="Unassembled WGS sequence"/>
</dbReference>
<organism evidence="6 7">
    <name type="scientific">Subtercola frigoramans</name>
    <dbReference type="NCBI Taxonomy" id="120298"/>
    <lineage>
        <taxon>Bacteria</taxon>
        <taxon>Bacillati</taxon>
        <taxon>Actinomycetota</taxon>
        <taxon>Actinomycetes</taxon>
        <taxon>Micrococcales</taxon>
        <taxon>Microbacteriaceae</taxon>
        <taxon>Subtercola</taxon>
    </lineage>
</organism>
<evidence type="ECO:0000256" key="1">
    <source>
        <dbReference type="ARBA" id="ARBA00021292"/>
    </source>
</evidence>
<dbReference type="InterPro" id="IPR050194">
    <property type="entry name" value="Glycosyltransferase_grp1"/>
</dbReference>
<keyword evidence="3 6" id="KW-0808">Transferase</keyword>
<dbReference type="InterPro" id="IPR001296">
    <property type="entry name" value="Glyco_trans_1"/>
</dbReference>
<comment type="caution">
    <text evidence="6">The sequence shown here is derived from an EMBL/GenBank/DDBJ whole genome shotgun (WGS) entry which is preliminary data.</text>
</comment>
<dbReference type="Pfam" id="PF13579">
    <property type="entry name" value="Glyco_trans_4_4"/>
    <property type="match status" value="1"/>
</dbReference>
<feature type="domain" description="Glycosyltransferase subfamily 4-like N-terminal" evidence="5">
    <location>
        <begin position="25"/>
        <end position="194"/>
    </location>
</feature>
<reference evidence="6 7" key="1">
    <citation type="submission" date="2021-01" db="EMBL/GenBank/DDBJ databases">
        <title>Sequencing the genomes of 1000 actinobacteria strains.</title>
        <authorList>
            <person name="Klenk H.-P."/>
        </authorList>
    </citation>
    <scope>NUCLEOTIDE SEQUENCE [LARGE SCALE GENOMIC DNA]</scope>
    <source>
        <strain evidence="6 7">DSM 13057</strain>
    </source>
</reference>
<dbReference type="EMBL" id="JAFBBU010000001">
    <property type="protein sequence ID" value="MBM7470391.1"/>
    <property type="molecule type" value="Genomic_DNA"/>
</dbReference>
<evidence type="ECO:0000313" key="7">
    <source>
        <dbReference type="Proteomes" id="UP000776164"/>
    </source>
</evidence>
<evidence type="ECO:0000256" key="3">
    <source>
        <dbReference type="ARBA" id="ARBA00022679"/>
    </source>
</evidence>
<dbReference type="Pfam" id="PF00534">
    <property type="entry name" value="Glycos_transf_1"/>
    <property type="match status" value="1"/>
</dbReference>
<proteinExistence type="predicted"/>
<keyword evidence="2 6" id="KW-0328">Glycosyltransferase</keyword>
<feature type="domain" description="Glycosyl transferase family 1" evidence="4">
    <location>
        <begin position="212"/>
        <end position="373"/>
    </location>
</feature>
<dbReference type="GO" id="GO:0102710">
    <property type="term" value="F:D-inositol-3-phosphate glycosyltransferase activity"/>
    <property type="evidence" value="ECO:0007669"/>
    <property type="project" value="UniProtKB-EC"/>
</dbReference>
<evidence type="ECO:0000256" key="2">
    <source>
        <dbReference type="ARBA" id="ARBA00022676"/>
    </source>
</evidence>
<gene>
    <name evidence="6" type="ORF">JOE66_000025</name>
</gene>
<evidence type="ECO:0000259" key="4">
    <source>
        <dbReference type="Pfam" id="PF00534"/>
    </source>
</evidence>
<dbReference type="PANTHER" id="PTHR45947:SF3">
    <property type="entry name" value="SULFOQUINOVOSYL TRANSFERASE SQD2"/>
    <property type="match status" value="1"/>
</dbReference>
<evidence type="ECO:0000313" key="6">
    <source>
        <dbReference type="EMBL" id="MBM7470391.1"/>
    </source>
</evidence>
<dbReference type="PANTHER" id="PTHR45947">
    <property type="entry name" value="SULFOQUINOVOSYL TRANSFERASE SQD2"/>
    <property type="match status" value="1"/>
</dbReference>
<dbReference type="InterPro" id="IPR028098">
    <property type="entry name" value="Glyco_trans_4-like_N"/>
</dbReference>
<dbReference type="Gene3D" id="3.40.50.2000">
    <property type="entry name" value="Glycogen Phosphorylase B"/>
    <property type="match status" value="2"/>
</dbReference>
<name>A0ABS2L0D0_9MICO</name>
<sequence>MSMKRIGLVSVHTSPLAPPGADDAGGMNVYVVALAEALADRGFDVELLTRSSNPLDPEIGHTPRGVPVRLLRAGPQQPVPKDDLARHMYAFRDALRALPAFDLLHSHYWVSGAAVLSVAEEQGIPHVQSLHTVAALKNLHLAPGDHPEPAERLWAEKRLVTDSQVTLASTEAERAAIITAYGVDPSLVEVVVPGVDTELFHPGPQGAGSSAPERAIVLALGRIQPLKGQDLAIRAIAALPGARRPRLVIAGAATPGETKFEKSLRRLATELDVADDVDFVGTQSRAEVAHWMRAASVVLIPSHSETFGLVALEAAASATPVLATRSSGMQASVCDGVSGILLDSRDPGEWGRALDSLLGKPGRLAELSASAREFGLLHDWGKTADATADAYRRAGSRMIATQRTPLE</sequence>